<evidence type="ECO:0000313" key="1">
    <source>
        <dbReference type="EMBL" id="JAH24340.1"/>
    </source>
</evidence>
<reference evidence="1" key="2">
    <citation type="journal article" date="2015" name="Fish Shellfish Immunol.">
        <title>Early steps in the European eel (Anguilla anguilla)-Vibrio vulnificus interaction in the gills: Role of the RtxA13 toxin.</title>
        <authorList>
            <person name="Callol A."/>
            <person name="Pajuelo D."/>
            <person name="Ebbesson L."/>
            <person name="Teles M."/>
            <person name="MacKenzie S."/>
            <person name="Amaro C."/>
        </authorList>
    </citation>
    <scope>NUCLEOTIDE SEQUENCE</scope>
</reference>
<dbReference type="EMBL" id="GBXM01084237">
    <property type="protein sequence ID" value="JAH24340.1"/>
    <property type="molecule type" value="Transcribed_RNA"/>
</dbReference>
<accession>A0A0E9R7A9</accession>
<name>A0A0E9R7A9_ANGAN</name>
<organism evidence="1">
    <name type="scientific">Anguilla anguilla</name>
    <name type="common">European freshwater eel</name>
    <name type="synonym">Muraena anguilla</name>
    <dbReference type="NCBI Taxonomy" id="7936"/>
    <lineage>
        <taxon>Eukaryota</taxon>
        <taxon>Metazoa</taxon>
        <taxon>Chordata</taxon>
        <taxon>Craniata</taxon>
        <taxon>Vertebrata</taxon>
        <taxon>Euteleostomi</taxon>
        <taxon>Actinopterygii</taxon>
        <taxon>Neopterygii</taxon>
        <taxon>Teleostei</taxon>
        <taxon>Anguilliformes</taxon>
        <taxon>Anguillidae</taxon>
        <taxon>Anguilla</taxon>
    </lineage>
</organism>
<proteinExistence type="predicted"/>
<reference evidence="1" key="1">
    <citation type="submission" date="2014-11" db="EMBL/GenBank/DDBJ databases">
        <authorList>
            <person name="Amaro Gonzalez C."/>
        </authorList>
    </citation>
    <scope>NUCLEOTIDE SEQUENCE</scope>
</reference>
<sequence>MLLHLKNYKLK</sequence>
<protein>
    <submittedName>
        <fullName evidence="1">Uncharacterized protein</fullName>
    </submittedName>
</protein>